<organism evidence="1 2">
    <name type="scientific">Corallincola luteus</name>
    <dbReference type="NCBI Taxonomy" id="1775177"/>
    <lineage>
        <taxon>Bacteria</taxon>
        <taxon>Pseudomonadati</taxon>
        <taxon>Pseudomonadota</taxon>
        <taxon>Gammaproteobacteria</taxon>
        <taxon>Alteromonadales</taxon>
        <taxon>Psychromonadaceae</taxon>
        <taxon>Corallincola</taxon>
    </lineage>
</organism>
<sequence>MREVQILHQMLAQQCPQIHKKRLSSLIVATQSLFDGDRLSLTELGRSIEGRVAPKHNIKRMVRLLGIHHLNNERLAIYRWHAQQIGWHRHFQANTIRKRAVLSVVRLGKEVRRRPDFVISEQRIQWAINEFVRLVHTAGLKDL</sequence>
<proteinExistence type="predicted"/>
<protein>
    <submittedName>
        <fullName evidence="1">Uncharacterized protein</fullName>
    </submittedName>
</protein>
<evidence type="ECO:0000313" key="2">
    <source>
        <dbReference type="Proteomes" id="UP000292554"/>
    </source>
</evidence>
<dbReference type="PANTHER" id="PTHR35404:SF8">
    <property type="entry name" value="TRANSPOSASE OF TN10"/>
    <property type="match status" value="1"/>
</dbReference>
<keyword evidence="2" id="KW-1185">Reference proteome</keyword>
<dbReference type="InterPro" id="IPR012337">
    <property type="entry name" value="RNaseH-like_sf"/>
</dbReference>
<reference evidence="1 2" key="1">
    <citation type="submission" date="2019-02" db="EMBL/GenBank/DDBJ databases">
        <title>Corallincola luteus sp. nov., a marine bacterium isolated from surface sediment of Bohai Sea in China.</title>
        <authorList>
            <person name="Ren Q."/>
        </authorList>
    </citation>
    <scope>NUCLEOTIDE SEQUENCE [LARGE SCALE GENOMIC DNA]</scope>
    <source>
        <strain evidence="1 2">DASS28</strain>
    </source>
</reference>
<name>A0ABY2AHT2_9GAMM</name>
<comment type="caution">
    <text evidence="1">The sequence shown here is derived from an EMBL/GenBank/DDBJ whole genome shotgun (WGS) entry which is preliminary data.</text>
</comment>
<dbReference type="PANTHER" id="PTHR35404">
    <property type="entry name" value="TRANSPOSASE OF TN10"/>
    <property type="match status" value="1"/>
</dbReference>
<accession>A0ABY2AHT2</accession>
<evidence type="ECO:0000313" key="1">
    <source>
        <dbReference type="EMBL" id="TCI01138.1"/>
    </source>
</evidence>
<dbReference type="EMBL" id="SJXE01000018">
    <property type="protein sequence ID" value="TCI01138.1"/>
    <property type="molecule type" value="Genomic_DNA"/>
</dbReference>
<dbReference type="Proteomes" id="UP000292554">
    <property type="component" value="Unassembled WGS sequence"/>
</dbReference>
<gene>
    <name evidence="1" type="ORF">EZV61_19060</name>
</gene>
<dbReference type="SUPFAM" id="SSF53098">
    <property type="entry name" value="Ribonuclease H-like"/>
    <property type="match status" value="1"/>
</dbReference>